<dbReference type="Pfam" id="PF17932">
    <property type="entry name" value="TetR_C_24"/>
    <property type="match status" value="1"/>
</dbReference>
<feature type="compositionally biased region" description="Basic residues" evidence="6">
    <location>
        <begin position="7"/>
        <end position="17"/>
    </location>
</feature>
<dbReference type="Gene3D" id="1.10.10.60">
    <property type="entry name" value="Homeodomain-like"/>
    <property type="match status" value="1"/>
</dbReference>
<dbReference type="InterPro" id="IPR050109">
    <property type="entry name" value="HTH-type_TetR-like_transc_reg"/>
</dbReference>
<keyword evidence="4" id="KW-0804">Transcription</keyword>
<gene>
    <name evidence="8" type="ORF">GORHZ_118_00450</name>
</gene>
<feature type="domain" description="HTH tetR-type" evidence="7">
    <location>
        <begin position="17"/>
        <end position="77"/>
    </location>
</feature>
<dbReference type="RefSeq" id="WP_006333935.1">
    <property type="nucleotide sequence ID" value="NZ_BAHC01000118.1"/>
</dbReference>
<dbReference type="STRING" id="1108045.GORHZ_118_00450"/>
<dbReference type="InterPro" id="IPR041490">
    <property type="entry name" value="KstR2_TetR_C"/>
</dbReference>
<organism evidence="8 9">
    <name type="scientific">Gordonia rhizosphera NBRC 16068</name>
    <dbReference type="NCBI Taxonomy" id="1108045"/>
    <lineage>
        <taxon>Bacteria</taxon>
        <taxon>Bacillati</taxon>
        <taxon>Actinomycetota</taxon>
        <taxon>Actinomycetes</taxon>
        <taxon>Mycobacteriales</taxon>
        <taxon>Gordoniaceae</taxon>
        <taxon>Gordonia</taxon>
    </lineage>
</organism>
<evidence type="ECO:0000256" key="2">
    <source>
        <dbReference type="ARBA" id="ARBA00023015"/>
    </source>
</evidence>
<reference evidence="8 9" key="1">
    <citation type="submission" date="2012-08" db="EMBL/GenBank/DDBJ databases">
        <title>Whole genome shotgun sequence of Gordonia rhizosphera NBRC 16068.</title>
        <authorList>
            <person name="Takarada H."/>
            <person name="Isaki S."/>
            <person name="Hosoyama A."/>
            <person name="Tsuchikane K."/>
            <person name="Katsumata H."/>
            <person name="Baba S."/>
            <person name="Ohji S."/>
            <person name="Yamazaki S."/>
            <person name="Fujita N."/>
        </authorList>
    </citation>
    <scope>NUCLEOTIDE SEQUENCE [LARGE SCALE GENOMIC DNA]</scope>
    <source>
        <strain evidence="8 9">NBRC 16068</strain>
    </source>
</reference>
<dbReference type="Gene3D" id="1.10.357.10">
    <property type="entry name" value="Tetracycline Repressor, domain 2"/>
    <property type="match status" value="1"/>
</dbReference>
<protein>
    <submittedName>
        <fullName evidence="8">Putative TetR family transcriptional regulator</fullName>
    </submittedName>
</protein>
<keyword evidence="9" id="KW-1185">Reference proteome</keyword>
<dbReference type="OrthoDB" id="1669699at2"/>
<dbReference type="Proteomes" id="UP000008363">
    <property type="component" value="Unassembled WGS sequence"/>
</dbReference>
<feature type="DNA-binding region" description="H-T-H motif" evidence="5">
    <location>
        <begin position="40"/>
        <end position="59"/>
    </location>
</feature>
<dbReference type="EMBL" id="BAHC01000118">
    <property type="protein sequence ID" value="GAB90829.1"/>
    <property type="molecule type" value="Genomic_DNA"/>
</dbReference>
<evidence type="ECO:0000256" key="6">
    <source>
        <dbReference type="SAM" id="MobiDB-lite"/>
    </source>
</evidence>
<dbReference type="PRINTS" id="PR00455">
    <property type="entry name" value="HTHTETR"/>
</dbReference>
<evidence type="ECO:0000256" key="3">
    <source>
        <dbReference type="ARBA" id="ARBA00023125"/>
    </source>
</evidence>
<evidence type="ECO:0000259" key="7">
    <source>
        <dbReference type="PROSITE" id="PS50977"/>
    </source>
</evidence>
<dbReference type="SUPFAM" id="SSF46689">
    <property type="entry name" value="Homeodomain-like"/>
    <property type="match status" value="1"/>
</dbReference>
<evidence type="ECO:0000313" key="8">
    <source>
        <dbReference type="EMBL" id="GAB90829.1"/>
    </source>
</evidence>
<accession>K6WWC5</accession>
<dbReference type="GO" id="GO:0000976">
    <property type="term" value="F:transcription cis-regulatory region binding"/>
    <property type="evidence" value="ECO:0007669"/>
    <property type="project" value="TreeGrafter"/>
</dbReference>
<dbReference type="PANTHER" id="PTHR30055:SF175">
    <property type="entry name" value="HTH-TYPE TRANSCRIPTIONAL REPRESSOR KSTR2"/>
    <property type="match status" value="1"/>
</dbReference>
<dbReference type="SUPFAM" id="SSF48498">
    <property type="entry name" value="Tetracyclin repressor-like, C-terminal domain"/>
    <property type="match status" value="1"/>
</dbReference>
<dbReference type="Pfam" id="PF00440">
    <property type="entry name" value="TetR_N"/>
    <property type="match status" value="1"/>
</dbReference>
<evidence type="ECO:0000256" key="4">
    <source>
        <dbReference type="ARBA" id="ARBA00023163"/>
    </source>
</evidence>
<sequence length="232" mass="25952">MTQATSARKRPAAKGRRSSRDEIRNAFTRRVAELGYDGTNFGAIADELGISKGTIVHHFGTKEKLFADAHEQYMERRLAEAHAIVDSLPSPDQQMAGLVWAFSMYQTYGRTETVAFQREIIRFNDAESMRHSKDLRDEYLDLIKRVLQSGVDAGLFHDGPAAIWALQIFGGTQWMWTWFAPDGPVSNDAVAQSYVALILRGLMREPQRAEELFDVDGPVRAAVYAVLDAGAE</sequence>
<evidence type="ECO:0000313" key="9">
    <source>
        <dbReference type="Proteomes" id="UP000008363"/>
    </source>
</evidence>
<name>K6WWC5_9ACTN</name>
<proteinExistence type="predicted"/>
<evidence type="ECO:0000256" key="5">
    <source>
        <dbReference type="PROSITE-ProRule" id="PRU00335"/>
    </source>
</evidence>
<dbReference type="PROSITE" id="PS50977">
    <property type="entry name" value="HTH_TETR_2"/>
    <property type="match status" value="1"/>
</dbReference>
<keyword evidence="1" id="KW-0678">Repressor</keyword>
<dbReference type="eggNOG" id="COG1309">
    <property type="taxonomic scope" value="Bacteria"/>
</dbReference>
<dbReference type="GO" id="GO:0003700">
    <property type="term" value="F:DNA-binding transcription factor activity"/>
    <property type="evidence" value="ECO:0007669"/>
    <property type="project" value="TreeGrafter"/>
</dbReference>
<dbReference type="InterPro" id="IPR001647">
    <property type="entry name" value="HTH_TetR"/>
</dbReference>
<dbReference type="InterPro" id="IPR009057">
    <property type="entry name" value="Homeodomain-like_sf"/>
</dbReference>
<keyword evidence="3 5" id="KW-0238">DNA-binding</keyword>
<dbReference type="AlphaFoldDB" id="K6WWC5"/>
<keyword evidence="2" id="KW-0805">Transcription regulation</keyword>
<feature type="region of interest" description="Disordered" evidence="6">
    <location>
        <begin position="1"/>
        <end position="22"/>
    </location>
</feature>
<comment type="caution">
    <text evidence="8">The sequence shown here is derived from an EMBL/GenBank/DDBJ whole genome shotgun (WGS) entry which is preliminary data.</text>
</comment>
<dbReference type="InterPro" id="IPR036271">
    <property type="entry name" value="Tet_transcr_reg_TetR-rel_C_sf"/>
</dbReference>
<evidence type="ECO:0000256" key="1">
    <source>
        <dbReference type="ARBA" id="ARBA00022491"/>
    </source>
</evidence>
<dbReference type="PANTHER" id="PTHR30055">
    <property type="entry name" value="HTH-TYPE TRANSCRIPTIONAL REGULATOR RUTR"/>
    <property type="match status" value="1"/>
</dbReference>